<evidence type="ECO:0000256" key="8">
    <source>
        <dbReference type="ARBA" id="ARBA00033173"/>
    </source>
</evidence>
<dbReference type="WBParaSite" id="TCNE_0000887001-mRNA-1">
    <property type="protein sequence ID" value="TCNE_0000887001-mRNA-1"/>
    <property type="gene ID" value="TCNE_0000887001"/>
</dbReference>
<dbReference type="InterPro" id="IPR015445">
    <property type="entry name" value="TBP-like"/>
</dbReference>
<sequence length="556" mass="61997">MFIAGEAKKLAMFVCHLHTIMNQPMAHYGSVAEALERDQFICYLAPCEEDLFWKSEWVITVDRMHRQRQRNGFSTTPDREHNIMLLFLAVLSVTFTLVDKLLSEDHRSAYHPRGKMSMAAYQNDHGSYLLSVPNRGASGGAASPRTHSAHMVDVLPSGPTQPLQNSASPGLSPGLNGVTMMEAGSATSRLFGEVLCAPQSSSNTQLVTNTLQPHNYRASMPRAYSMPQMCQAFRPNEMCSGQLLEPLNRNSALSLNVPLREEDQQLPLQANNGHNQFIRDAPPSTSTANSQSARPEDDFEPDGEIDIQIRNVVCTYTLPLHIDLHRVALNCGNVTFDRGRGVLLKQKRNPLCYVKVYSSGKIYIVGCRSETECKRAARGVARMVQKSMGKQADIVRIRNYRVCNVLATCKMPFGVKIEEMAEKFPEADYEPELSVGLVWKSTNPKATLRIHTTGSVTVTGAQSEADVMSAIEVIYPILREFRCALRLRDDGHGVVKRLQSRKRYAPRNDGINLLSARLPKRQHYVQSGALVEHSSGVVGNRVYFSDEDEQDELLDC</sequence>
<dbReference type="Pfam" id="PF00352">
    <property type="entry name" value="TBP"/>
    <property type="match status" value="2"/>
</dbReference>
<dbReference type="Proteomes" id="UP000050794">
    <property type="component" value="Unassembled WGS sequence"/>
</dbReference>
<dbReference type="AlphaFoldDB" id="A0A183UK50"/>
<evidence type="ECO:0000256" key="5">
    <source>
        <dbReference type="ARBA" id="ARBA00023163"/>
    </source>
</evidence>
<keyword evidence="3" id="KW-0805">Transcription regulation</keyword>
<evidence type="ECO:0000256" key="9">
    <source>
        <dbReference type="SAM" id="MobiDB-lite"/>
    </source>
</evidence>
<evidence type="ECO:0000256" key="3">
    <source>
        <dbReference type="ARBA" id="ARBA00023015"/>
    </source>
</evidence>
<evidence type="ECO:0000256" key="1">
    <source>
        <dbReference type="ARBA" id="ARBA00004123"/>
    </source>
</evidence>
<evidence type="ECO:0000313" key="11">
    <source>
        <dbReference type="Proteomes" id="UP000050794"/>
    </source>
</evidence>
<reference evidence="10 11" key="2">
    <citation type="submission" date="2018-11" db="EMBL/GenBank/DDBJ databases">
        <authorList>
            <consortium name="Pathogen Informatics"/>
        </authorList>
    </citation>
    <scope>NUCLEOTIDE SEQUENCE [LARGE SCALE GENOMIC DNA]</scope>
</reference>
<evidence type="ECO:0000313" key="10">
    <source>
        <dbReference type="EMBL" id="VDM40191.1"/>
    </source>
</evidence>
<evidence type="ECO:0000256" key="7">
    <source>
        <dbReference type="ARBA" id="ARBA00023474"/>
    </source>
</evidence>
<dbReference type="Gene3D" id="3.30.310.10">
    <property type="entry name" value="TATA-Binding Protein"/>
    <property type="match status" value="2"/>
</dbReference>
<dbReference type="InterPro" id="IPR000814">
    <property type="entry name" value="TBP"/>
</dbReference>
<comment type="similarity">
    <text evidence="2">Belongs to the TBP family.</text>
</comment>
<feature type="region of interest" description="Disordered" evidence="9">
    <location>
        <begin position="274"/>
        <end position="301"/>
    </location>
</feature>
<keyword evidence="5" id="KW-0804">Transcription</keyword>
<feature type="compositionally biased region" description="Polar residues" evidence="9">
    <location>
        <begin position="283"/>
        <end position="293"/>
    </location>
</feature>
<gene>
    <name evidence="10" type="ORF">TCNE_LOCUS8870</name>
</gene>
<evidence type="ECO:0000256" key="6">
    <source>
        <dbReference type="ARBA" id="ARBA00023242"/>
    </source>
</evidence>
<dbReference type="GO" id="GO:0005634">
    <property type="term" value="C:nucleus"/>
    <property type="evidence" value="ECO:0007669"/>
    <property type="project" value="UniProtKB-SubCell"/>
</dbReference>
<keyword evidence="11" id="KW-1185">Reference proteome</keyword>
<reference evidence="12" key="1">
    <citation type="submission" date="2016-06" db="UniProtKB">
        <authorList>
            <consortium name="WormBaseParasite"/>
        </authorList>
    </citation>
    <scope>IDENTIFICATION</scope>
</reference>
<protein>
    <recommendedName>
        <fullName evidence="7">TATA box-binding protein-like 1</fullName>
    </recommendedName>
    <alternativeName>
        <fullName evidence="8">TBP-like factor</fullName>
    </alternativeName>
</protein>
<dbReference type="GO" id="GO:0006352">
    <property type="term" value="P:DNA-templated transcription initiation"/>
    <property type="evidence" value="ECO:0007669"/>
    <property type="project" value="InterPro"/>
</dbReference>
<accession>A0A183UK50</accession>
<dbReference type="EMBL" id="UYWY01020017">
    <property type="protein sequence ID" value="VDM40191.1"/>
    <property type="molecule type" value="Genomic_DNA"/>
</dbReference>
<dbReference type="PRINTS" id="PR00686">
    <property type="entry name" value="TIFACTORIID"/>
</dbReference>
<proteinExistence type="inferred from homology"/>
<dbReference type="PANTHER" id="PTHR10126">
    <property type="entry name" value="TATA-BOX BINDING PROTEIN"/>
    <property type="match status" value="1"/>
</dbReference>
<name>A0A183UK50_TOXCA</name>
<comment type="subcellular location">
    <subcellularLocation>
        <location evidence="1">Nucleus</location>
    </subcellularLocation>
</comment>
<dbReference type="SUPFAM" id="SSF55945">
    <property type="entry name" value="TATA-box binding protein-like"/>
    <property type="match status" value="2"/>
</dbReference>
<evidence type="ECO:0000313" key="12">
    <source>
        <dbReference type="WBParaSite" id="TCNE_0000887001-mRNA-1"/>
    </source>
</evidence>
<keyword evidence="6" id="KW-0539">Nucleus</keyword>
<dbReference type="CDD" id="cd04517">
    <property type="entry name" value="TLF"/>
    <property type="match status" value="1"/>
</dbReference>
<evidence type="ECO:0000256" key="4">
    <source>
        <dbReference type="ARBA" id="ARBA00023125"/>
    </source>
</evidence>
<dbReference type="InterPro" id="IPR012295">
    <property type="entry name" value="TBP_dom_sf"/>
</dbReference>
<dbReference type="GO" id="GO:0003677">
    <property type="term" value="F:DNA binding"/>
    <property type="evidence" value="ECO:0007669"/>
    <property type="project" value="UniProtKB-KW"/>
</dbReference>
<keyword evidence="4" id="KW-0238">DNA-binding</keyword>
<evidence type="ECO:0000256" key="2">
    <source>
        <dbReference type="ARBA" id="ARBA00005560"/>
    </source>
</evidence>
<organism evidence="11 12">
    <name type="scientific">Toxocara canis</name>
    <name type="common">Canine roundworm</name>
    <dbReference type="NCBI Taxonomy" id="6265"/>
    <lineage>
        <taxon>Eukaryota</taxon>
        <taxon>Metazoa</taxon>
        <taxon>Ecdysozoa</taxon>
        <taxon>Nematoda</taxon>
        <taxon>Chromadorea</taxon>
        <taxon>Rhabditida</taxon>
        <taxon>Spirurina</taxon>
        <taxon>Ascaridomorpha</taxon>
        <taxon>Ascaridoidea</taxon>
        <taxon>Toxocaridae</taxon>
        <taxon>Toxocara</taxon>
    </lineage>
</organism>